<dbReference type="EMBL" id="JBHSQJ010000005">
    <property type="protein sequence ID" value="MFC5905843.1"/>
    <property type="molecule type" value="Genomic_DNA"/>
</dbReference>
<dbReference type="RefSeq" id="WP_380578673.1">
    <property type="nucleotide sequence ID" value="NZ_JBHSQJ010000005.1"/>
</dbReference>
<sequence length="43" mass="4878">MAVLADQDASGLFQWLRELPFVESTPLGLYRPVADSALSRNRW</sequence>
<organism evidence="1 2">
    <name type="scientific">Streptacidiphilus monticola</name>
    <dbReference type="NCBI Taxonomy" id="2161674"/>
    <lineage>
        <taxon>Bacteria</taxon>
        <taxon>Bacillati</taxon>
        <taxon>Actinomycetota</taxon>
        <taxon>Actinomycetes</taxon>
        <taxon>Kitasatosporales</taxon>
        <taxon>Streptomycetaceae</taxon>
        <taxon>Streptacidiphilus</taxon>
    </lineage>
</organism>
<evidence type="ECO:0000313" key="2">
    <source>
        <dbReference type="Proteomes" id="UP001596174"/>
    </source>
</evidence>
<keyword evidence="2" id="KW-1185">Reference proteome</keyword>
<name>A0ABW1FV71_9ACTN</name>
<dbReference type="Proteomes" id="UP001596174">
    <property type="component" value="Unassembled WGS sequence"/>
</dbReference>
<comment type="caution">
    <text evidence="1">The sequence shown here is derived from an EMBL/GenBank/DDBJ whole genome shotgun (WGS) entry which is preliminary data.</text>
</comment>
<gene>
    <name evidence="1" type="ORF">ACFP3V_01220</name>
</gene>
<proteinExistence type="predicted"/>
<evidence type="ECO:0000313" key="1">
    <source>
        <dbReference type="EMBL" id="MFC5905843.1"/>
    </source>
</evidence>
<accession>A0ABW1FV71</accession>
<reference evidence="2" key="1">
    <citation type="journal article" date="2019" name="Int. J. Syst. Evol. Microbiol.">
        <title>The Global Catalogue of Microorganisms (GCM) 10K type strain sequencing project: providing services to taxonomists for standard genome sequencing and annotation.</title>
        <authorList>
            <consortium name="The Broad Institute Genomics Platform"/>
            <consortium name="The Broad Institute Genome Sequencing Center for Infectious Disease"/>
            <person name="Wu L."/>
            <person name="Ma J."/>
        </authorList>
    </citation>
    <scope>NUCLEOTIDE SEQUENCE [LARGE SCALE GENOMIC DNA]</scope>
    <source>
        <strain evidence="2">JCM 4816</strain>
    </source>
</reference>
<protein>
    <submittedName>
        <fullName evidence="1">Uncharacterized protein</fullName>
    </submittedName>
</protein>